<proteinExistence type="predicted"/>
<organism evidence="1 3">
    <name type="scientific">Parascaris univalens</name>
    <name type="common">Nematode worm</name>
    <dbReference type="NCBI Taxonomy" id="6257"/>
    <lineage>
        <taxon>Eukaryota</taxon>
        <taxon>Metazoa</taxon>
        <taxon>Ecdysozoa</taxon>
        <taxon>Nematoda</taxon>
        <taxon>Chromadorea</taxon>
        <taxon>Rhabditida</taxon>
        <taxon>Spirurina</taxon>
        <taxon>Ascaridomorpha</taxon>
        <taxon>Ascaridoidea</taxon>
        <taxon>Ascarididae</taxon>
        <taxon>Parascaris</taxon>
    </lineage>
</organism>
<accession>A0A915A0L8</accession>
<evidence type="ECO:0000313" key="3">
    <source>
        <dbReference type="WBParaSite" id="PgE115_g004_t02"/>
    </source>
</evidence>
<evidence type="ECO:0000313" key="1">
    <source>
        <dbReference type="Proteomes" id="UP000887569"/>
    </source>
</evidence>
<protein>
    <submittedName>
        <fullName evidence="2 3">Ovule protein</fullName>
    </submittedName>
</protein>
<dbReference type="WBParaSite" id="PgE115_g004_t02">
    <property type="protein sequence ID" value="PgE115_g004_t02"/>
    <property type="gene ID" value="PgE115_g004"/>
</dbReference>
<dbReference type="WBParaSite" id="PgE115_g004_t01">
    <property type="protein sequence ID" value="PgE115_g004_t01"/>
    <property type="gene ID" value="PgE115_g004"/>
</dbReference>
<name>A0A915A0L8_PARUN</name>
<dbReference type="Proteomes" id="UP000887569">
    <property type="component" value="Unplaced"/>
</dbReference>
<keyword evidence="1" id="KW-1185">Reference proteome</keyword>
<reference evidence="2 3" key="1">
    <citation type="submission" date="2022-11" db="UniProtKB">
        <authorList>
            <consortium name="WormBaseParasite"/>
        </authorList>
    </citation>
    <scope>IDENTIFICATION</scope>
</reference>
<dbReference type="AlphaFoldDB" id="A0A915A0L8"/>
<sequence>MNETLSNHHFPQLSFLLMYVKKHHKLRLILTIFVDLSPTDHSNKTTTIKKKPSCGLGLPPSACSLDLIPPCCPMRKRTANRGNKKMQSL</sequence>
<evidence type="ECO:0000313" key="2">
    <source>
        <dbReference type="WBParaSite" id="PgE115_g004_t01"/>
    </source>
</evidence>